<dbReference type="PROSITE" id="PS00237">
    <property type="entry name" value="G_PROTEIN_RECEP_F1_1"/>
    <property type="match status" value="1"/>
</dbReference>
<dbReference type="PROSITE" id="PS50262">
    <property type="entry name" value="G_PROTEIN_RECEP_F1_2"/>
    <property type="match status" value="1"/>
</dbReference>
<keyword evidence="7 9" id="KW-0675">Receptor</keyword>
<name>A0A668AUZ6_9TELE</name>
<dbReference type="GO" id="GO:0019722">
    <property type="term" value="P:calcium-mediated signaling"/>
    <property type="evidence" value="ECO:0007669"/>
    <property type="project" value="TreeGrafter"/>
</dbReference>
<evidence type="ECO:0000259" key="11">
    <source>
        <dbReference type="PROSITE" id="PS50262"/>
    </source>
</evidence>
<dbReference type="PANTHER" id="PTHR10489:SF686">
    <property type="entry name" value="C-C CHEMOKINE RECEPTOR TYPE 5"/>
    <property type="match status" value="1"/>
</dbReference>
<keyword evidence="5 9" id="KW-0297">G-protein coupled receptor</keyword>
<feature type="transmembrane region" description="Helical" evidence="10">
    <location>
        <begin position="116"/>
        <end position="135"/>
    </location>
</feature>
<dbReference type="AlphaFoldDB" id="A0A668AUZ6"/>
<feature type="transmembrane region" description="Helical" evidence="10">
    <location>
        <begin position="46"/>
        <end position="66"/>
    </location>
</feature>
<dbReference type="GO" id="GO:0006955">
    <property type="term" value="P:immune response"/>
    <property type="evidence" value="ECO:0007669"/>
    <property type="project" value="TreeGrafter"/>
</dbReference>
<dbReference type="GO" id="GO:0019957">
    <property type="term" value="F:C-C chemokine binding"/>
    <property type="evidence" value="ECO:0007669"/>
    <property type="project" value="TreeGrafter"/>
</dbReference>
<dbReference type="InterPro" id="IPR000355">
    <property type="entry name" value="Chemokine_rcpt"/>
</dbReference>
<comment type="subcellular location">
    <subcellularLocation>
        <location evidence="1">Cell membrane</location>
        <topology evidence="1">Multi-pass membrane protein</topology>
    </subcellularLocation>
</comment>
<dbReference type="FunCoup" id="A0A668AUZ6">
    <property type="interactions" value="126"/>
</dbReference>
<evidence type="ECO:0000256" key="5">
    <source>
        <dbReference type="ARBA" id="ARBA00023040"/>
    </source>
</evidence>
<feature type="transmembrane region" description="Helical" evidence="10">
    <location>
        <begin position="287"/>
        <end position="308"/>
    </location>
</feature>
<dbReference type="PANTHER" id="PTHR10489">
    <property type="entry name" value="CELL ADHESION MOLECULE"/>
    <property type="match status" value="1"/>
</dbReference>
<dbReference type="GO" id="GO:0007204">
    <property type="term" value="P:positive regulation of cytosolic calcium ion concentration"/>
    <property type="evidence" value="ECO:0007669"/>
    <property type="project" value="TreeGrafter"/>
</dbReference>
<feature type="transmembrane region" description="Helical" evidence="10">
    <location>
        <begin position="78"/>
        <end position="96"/>
    </location>
</feature>
<reference evidence="12" key="2">
    <citation type="submission" date="2025-08" db="UniProtKB">
        <authorList>
            <consortium name="Ensembl"/>
        </authorList>
    </citation>
    <scope>IDENTIFICATION</scope>
</reference>
<dbReference type="GO" id="GO:0016493">
    <property type="term" value="F:C-C chemokine receptor activity"/>
    <property type="evidence" value="ECO:0007669"/>
    <property type="project" value="TreeGrafter"/>
</dbReference>
<dbReference type="InterPro" id="IPR017452">
    <property type="entry name" value="GPCR_Rhodpsn_7TM"/>
</dbReference>
<evidence type="ECO:0000313" key="13">
    <source>
        <dbReference type="Proteomes" id="UP000472263"/>
    </source>
</evidence>
<keyword evidence="13" id="KW-1185">Reference proteome</keyword>
<proteinExistence type="inferred from homology"/>
<dbReference type="GeneTree" id="ENSGT01020000230359"/>
<evidence type="ECO:0000256" key="10">
    <source>
        <dbReference type="SAM" id="Phobius"/>
    </source>
</evidence>
<evidence type="ECO:0000256" key="4">
    <source>
        <dbReference type="ARBA" id="ARBA00022989"/>
    </source>
</evidence>
<feature type="transmembrane region" description="Helical" evidence="10">
    <location>
        <begin position="243"/>
        <end position="267"/>
    </location>
</feature>
<reference evidence="12" key="3">
    <citation type="submission" date="2025-09" db="UniProtKB">
        <authorList>
            <consortium name="Ensembl"/>
        </authorList>
    </citation>
    <scope>IDENTIFICATION</scope>
</reference>
<keyword evidence="2" id="KW-1003">Cell membrane</keyword>
<evidence type="ECO:0000256" key="7">
    <source>
        <dbReference type="ARBA" id="ARBA00023170"/>
    </source>
</evidence>
<dbReference type="InterPro" id="IPR000276">
    <property type="entry name" value="GPCR_Rhodpsn"/>
</dbReference>
<feature type="transmembrane region" description="Helical" evidence="10">
    <location>
        <begin position="201"/>
        <end position="222"/>
    </location>
</feature>
<dbReference type="Gene3D" id="1.20.1070.10">
    <property type="entry name" value="Rhodopsin 7-helix transmembrane proteins"/>
    <property type="match status" value="1"/>
</dbReference>
<accession>A0A668AUZ6</accession>
<dbReference type="CDD" id="cd14984">
    <property type="entry name" value="7tmA_Chemokine_R"/>
    <property type="match status" value="1"/>
</dbReference>
<protein>
    <submittedName>
        <fullName evidence="12">Chemokine (C-C motif) receptor 2</fullName>
    </submittedName>
</protein>
<dbReference type="SUPFAM" id="SSF81321">
    <property type="entry name" value="Family A G protein-coupled receptor-like"/>
    <property type="match status" value="1"/>
</dbReference>
<comment type="similarity">
    <text evidence="9">Belongs to the G-protein coupled receptor 1 family.</text>
</comment>
<evidence type="ECO:0000256" key="9">
    <source>
        <dbReference type="RuleBase" id="RU000688"/>
    </source>
</evidence>
<feature type="domain" description="G-protein coupled receptors family 1 profile" evidence="11">
    <location>
        <begin position="57"/>
        <end position="305"/>
    </location>
</feature>
<dbReference type="Pfam" id="PF00001">
    <property type="entry name" value="7tm_1"/>
    <property type="match status" value="1"/>
</dbReference>
<evidence type="ECO:0000256" key="1">
    <source>
        <dbReference type="ARBA" id="ARBA00004651"/>
    </source>
</evidence>
<dbReference type="InterPro" id="IPR050119">
    <property type="entry name" value="CCR1-9-like"/>
</dbReference>
<dbReference type="Proteomes" id="UP000472263">
    <property type="component" value="Chromosome 16"/>
</dbReference>
<keyword evidence="8 9" id="KW-0807">Transducer</keyword>
<evidence type="ECO:0000256" key="2">
    <source>
        <dbReference type="ARBA" id="ARBA00022475"/>
    </source>
</evidence>
<evidence type="ECO:0000256" key="6">
    <source>
        <dbReference type="ARBA" id="ARBA00023136"/>
    </source>
</evidence>
<reference evidence="12" key="1">
    <citation type="submission" date="2019-06" db="EMBL/GenBank/DDBJ databases">
        <authorList>
            <consortium name="Wellcome Sanger Institute Data Sharing"/>
        </authorList>
    </citation>
    <scope>NUCLEOTIDE SEQUENCE [LARGE SCALE GENOMIC DNA]</scope>
</reference>
<dbReference type="InParanoid" id="A0A668AUZ6"/>
<keyword evidence="3 9" id="KW-0812">Transmembrane</keyword>
<dbReference type="PRINTS" id="PR00657">
    <property type="entry name" value="CCCHEMOKINER"/>
</dbReference>
<sequence>MAVGIMYYGENTTTPDYSAYYEDTENYAPCNNSSVRNFSHVFLPTLYSLVTIIGFIGNGLVVCVLLKHRNQTTLTDICLLNLALFDLLFVFSLPFYSHYAAVEEWIFGDFVCHFASGVHTLGFFGSIFFMVVMTLDRYVVIMHAHTMARHRTLRVGIALTVVVWMLSLCISLPVFALTQVKYEDFNWKCNSNTKDNIWDNFNIFMTNIVGLVIPLLVMIFCYSRIIPTLVKMRTVKKHRIVKLIIIIVVIFFLFWTPYNIVILLNFLHNQGILINDCDMLTGLNLSLPVTEGIAYAHCCLNPIIYAFVGQKFMLRVKRLLRKWVPCRFLVSPRNMSESSFRKSSIVSRSSEITSTRIM</sequence>
<keyword evidence="4 10" id="KW-1133">Transmembrane helix</keyword>
<evidence type="ECO:0000256" key="8">
    <source>
        <dbReference type="ARBA" id="ARBA00023224"/>
    </source>
</evidence>
<dbReference type="GO" id="GO:0060326">
    <property type="term" value="P:cell chemotaxis"/>
    <property type="evidence" value="ECO:0007669"/>
    <property type="project" value="TreeGrafter"/>
</dbReference>
<evidence type="ECO:0000313" key="12">
    <source>
        <dbReference type="Ensembl" id="ENSMMDP00005053234.1"/>
    </source>
</evidence>
<dbReference type="GO" id="GO:0009897">
    <property type="term" value="C:external side of plasma membrane"/>
    <property type="evidence" value="ECO:0007669"/>
    <property type="project" value="TreeGrafter"/>
</dbReference>
<dbReference type="PRINTS" id="PR00237">
    <property type="entry name" value="GPCRRHODOPSN"/>
</dbReference>
<dbReference type="Ensembl" id="ENSMMDT00005054267.1">
    <property type="protein sequence ID" value="ENSMMDP00005053234.1"/>
    <property type="gene ID" value="ENSMMDG00005023935.1"/>
</dbReference>
<feature type="transmembrane region" description="Helical" evidence="10">
    <location>
        <begin position="155"/>
        <end position="177"/>
    </location>
</feature>
<organism evidence="12 13">
    <name type="scientific">Myripristis murdjan</name>
    <name type="common">pinecone soldierfish</name>
    <dbReference type="NCBI Taxonomy" id="586833"/>
    <lineage>
        <taxon>Eukaryota</taxon>
        <taxon>Metazoa</taxon>
        <taxon>Chordata</taxon>
        <taxon>Craniata</taxon>
        <taxon>Vertebrata</taxon>
        <taxon>Euteleostomi</taxon>
        <taxon>Actinopterygii</taxon>
        <taxon>Neopterygii</taxon>
        <taxon>Teleostei</taxon>
        <taxon>Neoteleostei</taxon>
        <taxon>Acanthomorphata</taxon>
        <taxon>Holocentriformes</taxon>
        <taxon>Holocentridae</taxon>
        <taxon>Myripristis</taxon>
    </lineage>
</organism>
<evidence type="ECO:0000256" key="3">
    <source>
        <dbReference type="ARBA" id="ARBA00022692"/>
    </source>
</evidence>
<keyword evidence="6 10" id="KW-0472">Membrane</keyword>